<evidence type="ECO:0000313" key="1">
    <source>
        <dbReference type="EMBL" id="GIH12483.1"/>
    </source>
</evidence>
<accession>A0A8J3QK68</accession>
<gene>
    <name evidence="1" type="ORF">Raf01_06550</name>
</gene>
<name>A0A8J3QK68_9ACTN</name>
<dbReference type="EMBL" id="BONZ01000007">
    <property type="protein sequence ID" value="GIH12483.1"/>
    <property type="molecule type" value="Genomic_DNA"/>
</dbReference>
<comment type="caution">
    <text evidence="1">The sequence shown here is derived from an EMBL/GenBank/DDBJ whole genome shotgun (WGS) entry which is preliminary data.</text>
</comment>
<protein>
    <submittedName>
        <fullName evidence="1">Uncharacterized protein</fullName>
    </submittedName>
</protein>
<keyword evidence="2" id="KW-1185">Reference proteome</keyword>
<sequence>MLFSWWDGRRIADTVTERLDPNLPVTVNLIIVHGLARVTNVNGRRVGLTSEGKSLAARLDTEVELLRGEKEFLARLAPLSDRRITEVLNAVRL</sequence>
<dbReference type="Proteomes" id="UP000642748">
    <property type="component" value="Unassembled WGS sequence"/>
</dbReference>
<evidence type="ECO:0000313" key="2">
    <source>
        <dbReference type="Proteomes" id="UP000642748"/>
    </source>
</evidence>
<organism evidence="1 2">
    <name type="scientific">Rugosimonospora africana</name>
    <dbReference type="NCBI Taxonomy" id="556532"/>
    <lineage>
        <taxon>Bacteria</taxon>
        <taxon>Bacillati</taxon>
        <taxon>Actinomycetota</taxon>
        <taxon>Actinomycetes</taxon>
        <taxon>Micromonosporales</taxon>
        <taxon>Micromonosporaceae</taxon>
        <taxon>Rugosimonospora</taxon>
    </lineage>
</organism>
<reference evidence="1" key="1">
    <citation type="submission" date="2021-01" db="EMBL/GenBank/DDBJ databases">
        <title>Whole genome shotgun sequence of Rugosimonospora africana NBRC 104875.</title>
        <authorList>
            <person name="Komaki H."/>
            <person name="Tamura T."/>
        </authorList>
    </citation>
    <scope>NUCLEOTIDE SEQUENCE</scope>
    <source>
        <strain evidence="1">NBRC 104875</strain>
    </source>
</reference>
<proteinExistence type="predicted"/>
<dbReference type="AlphaFoldDB" id="A0A8J3QK68"/>